<evidence type="ECO:0000256" key="3">
    <source>
        <dbReference type="ARBA" id="ARBA00010400"/>
    </source>
</evidence>
<evidence type="ECO:0000256" key="4">
    <source>
        <dbReference type="ARBA" id="ARBA00022525"/>
    </source>
</evidence>
<protein>
    <submittedName>
        <fullName evidence="8">Unnamed protein product</fullName>
    </submittedName>
</protein>
<evidence type="ECO:0000313" key="9">
    <source>
        <dbReference type="Proteomes" id="UP001165083"/>
    </source>
</evidence>
<proteinExistence type="inferred from homology"/>
<sequence>MAMVSTMTARYGDEALSSTIVSAKDLPITRAIAQKLEKAQLKNWVSAGKTADDVFKAQNSPHTRTTAEGLQEKLWLSNKVSPDDAFKLLNLEKDGRHVLESPALNTWISYVSKLNKNRDDDFTVIAKLKDVLGSDMELARALRSSTSQASMTMKSFQELQFKQWVQRGVDPKWLSMKGYDPAKDAGVLLAFHDYYVARVAIAY</sequence>
<keyword evidence="4" id="KW-0964">Secreted</keyword>
<dbReference type="Proteomes" id="UP001165083">
    <property type="component" value="Unassembled WGS sequence"/>
</dbReference>
<organism evidence="8 9">
    <name type="scientific">Phytophthora lilii</name>
    <dbReference type="NCBI Taxonomy" id="2077276"/>
    <lineage>
        <taxon>Eukaryota</taxon>
        <taxon>Sar</taxon>
        <taxon>Stramenopiles</taxon>
        <taxon>Oomycota</taxon>
        <taxon>Peronosporomycetes</taxon>
        <taxon>Peronosporales</taxon>
        <taxon>Peronosporaceae</taxon>
        <taxon>Phytophthora</taxon>
    </lineage>
</organism>
<comment type="subcellular location">
    <subcellularLocation>
        <location evidence="1">Host cell</location>
    </subcellularLocation>
    <subcellularLocation>
        <location evidence="2">Secreted</location>
    </subcellularLocation>
</comment>
<dbReference type="EMBL" id="BSXW01000402">
    <property type="protein sequence ID" value="GMF21242.1"/>
    <property type="molecule type" value="Genomic_DNA"/>
</dbReference>
<dbReference type="OrthoDB" id="124845at2759"/>
<keyword evidence="5" id="KW-0732">Signal</keyword>
<comment type="similarity">
    <text evidence="3">Belongs to the RxLR effector family.</text>
</comment>
<evidence type="ECO:0000259" key="7">
    <source>
        <dbReference type="Pfam" id="PF22748"/>
    </source>
</evidence>
<name>A0A9W6WXI4_9STRA</name>
<gene>
    <name evidence="8" type="ORF">Plil01_000836400</name>
</gene>
<keyword evidence="9" id="KW-1185">Reference proteome</keyword>
<dbReference type="AlphaFoldDB" id="A0A9W6WXI4"/>
<feature type="domain" description="RxLR effector PexRD54 WY" evidence="7">
    <location>
        <begin position="71"/>
        <end position="111"/>
    </location>
</feature>
<keyword evidence="6" id="KW-0843">Virulence</keyword>
<dbReference type="Pfam" id="PF22748">
    <property type="entry name" value="PexRD54_WY"/>
    <property type="match status" value="1"/>
</dbReference>
<evidence type="ECO:0000256" key="5">
    <source>
        <dbReference type="ARBA" id="ARBA00022729"/>
    </source>
</evidence>
<dbReference type="GO" id="GO:0043657">
    <property type="term" value="C:host cell"/>
    <property type="evidence" value="ECO:0007669"/>
    <property type="project" value="UniProtKB-SubCell"/>
</dbReference>
<dbReference type="GO" id="GO:0005576">
    <property type="term" value="C:extracellular region"/>
    <property type="evidence" value="ECO:0007669"/>
    <property type="project" value="UniProtKB-SubCell"/>
</dbReference>
<accession>A0A9W6WXI4</accession>
<evidence type="ECO:0000256" key="1">
    <source>
        <dbReference type="ARBA" id="ARBA00004340"/>
    </source>
</evidence>
<evidence type="ECO:0000256" key="2">
    <source>
        <dbReference type="ARBA" id="ARBA00004613"/>
    </source>
</evidence>
<evidence type="ECO:0000256" key="6">
    <source>
        <dbReference type="ARBA" id="ARBA00023026"/>
    </source>
</evidence>
<dbReference type="InterPro" id="IPR054463">
    <property type="entry name" value="PexRD54_WY"/>
</dbReference>
<reference evidence="8" key="1">
    <citation type="submission" date="2023-04" db="EMBL/GenBank/DDBJ databases">
        <title>Phytophthora lilii NBRC 32176.</title>
        <authorList>
            <person name="Ichikawa N."/>
            <person name="Sato H."/>
            <person name="Tonouchi N."/>
        </authorList>
    </citation>
    <scope>NUCLEOTIDE SEQUENCE</scope>
    <source>
        <strain evidence="8">NBRC 32176</strain>
    </source>
</reference>
<evidence type="ECO:0000313" key="8">
    <source>
        <dbReference type="EMBL" id="GMF21242.1"/>
    </source>
</evidence>
<comment type="caution">
    <text evidence="8">The sequence shown here is derived from an EMBL/GenBank/DDBJ whole genome shotgun (WGS) entry which is preliminary data.</text>
</comment>